<protein>
    <submittedName>
        <fullName evidence="1">Uncharacterized protein</fullName>
    </submittedName>
</protein>
<evidence type="ECO:0000313" key="1">
    <source>
        <dbReference type="EMBL" id="KAG0412998.1"/>
    </source>
</evidence>
<reference evidence="1 2" key="1">
    <citation type="journal article" date="2020" name="Cell">
        <title>Large-Scale Comparative Analyses of Tick Genomes Elucidate Their Genetic Diversity and Vector Capacities.</title>
        <authorList>
            <consortium name="Tick Genome and Microbiome Consortium (TIGMIC)"/>
            <person name="Jia N."/>
            <person name="Wang J."/>
            <person name="Shi W."/>
            <person name="Du L."/>
            <person name="Sun Y."/>
            <person name="Zhan W."/>
            <person name="Jiang J.F."/>
            <person name="Wang Q."/>
            <person name="Zhang B."/>
            <person name="Ji P."/>
            <person name="Bell-Sakyi L."/>
            <person name="Cui X.M."/>
            <person name="Yuan T.T."/>
            <person name="Jiang B.G."/>
            <person name="Yang W.F."/>
            <person name="Lam T.T."/>
            <person name="Chang Q.C."/>
            <person name="Ding S.J."/>
            <person name="Wang X.J."/>
            <person name="Zhu J.G."/>
            <person name="Ruan X.D."/>
            <person name="Zhao L."/>
            <person name="Wei J.T."/>
            <person name="Ye R.Z."/>
            <person name="Que T.C."/>
            <person name="Du C.H."/>
            <person name="Zhou Y.H."/>
            <person name="Cheng J.X."/>
            <person name="Dai P.F."/>
            <person name="Guo W.B."/>
            <person name="Han X.H."/>
            <person name="Huang E.J."/>
            <person name="Li L.F."/>
            <person name="Wei W."/>
            <person name="Gao Y.C."/>
            <person name="Liu J.Z."/>
            <person name="Shao H.Z."/>
            <person name="Wang X."/>
            <person name="Wang C.C."/>
            <person name="Yang T.C."/>
            <person name="Huo Q.B."/>
            <person name="Li W."/>
            <person name="Chen H.Y."/>
            <person name="Chen S.E."/>
            <person name="Zhou L.G."/>
            <person name="Ni X.B."/>
            <person name="Tian J.H."/>
            <person name="Sheng Y."/>
            <person name="Liu T."/>
            <person name="Pan Y.S."/>
            <person name="Xia L.Y."/>
            <person name="Li J."/>
            <person name="Zhao F."/>
            <person name="Cao W.C."/>
        </authorList>
    </citation>
    <scope>NUCLEOTIDE SEQUENCE [LARGE SCALE GENOMIC DNA]</scope>
    <source>
        <strain evidence="1">Iper-2018</strain>
    </source>
</reference>
<name>A0AC60P0Z6_IXOPE</name>
<keyword evidence="2" id="KW-1185">Reference proteome</keyword>
<sequence length="550" mass="62047">MVNKHLLSHLDCLQLLPSSQHGFWHSRSCETALATISHYISSNMDCLVLTKVVQLDLHNAFDTLDHACLIRKLSGCGALFGVQIVITMIMASVLQKLSYQFSFSRWIICKRLVRYLHPTDEELKSLAGISGKPHKGKGKRDKWRDRHTLLTVHGDTDLRFYSDYQWLLDFAGCAVVVYALTEAYYHFLPGREEVNLSLVWCLLVLGFATKVLFSLTALYFRGEEPVGERSLCLVSGLSFFVLAMVVLIADEDFLEFGLRDAYLSFNESSHQFLEIQGLSSSGPTSQLMFKLGLAVWCGFVGAFFTFPGLRYARMHWDSFKYCEGQPFLKMVLHLSFVSPLFVVLFWVKPIAREYFTERSFPGMRGNLMSGEAFETTRILLVLGVVLLRLLLMPRYLQSYLNLAPERMVDMRKEAGNISNVELQRKVVRVFYYLCVVALQYVAPLLTCAFTALLLKTLGNHSWTSYFWPSGVQQASAVFVAPTPAARSAESSAESILSTSQQFSLTLAGLRSVFTPVLFKGVLSFMTWWLCAVSFATSVVGLVYHSYAVKA</sequence>
<organism evidence="1 2">
    <name type="scientific">Ixodes persulcatus</name>
    <name type="common">Taiga tick</name>
    <dbReference type="NCBI Taxonomy" id="34615"/>
    <lineage>
        <taxon>Eukaryota</taxon>
        <taxon>Metazoa</taxon>
        <taxon>Ecdysozoa</taxon>
        <taxon>Arthropoda</taxon>
        <taxon>Chelicerata</taxon>
        <taxon>Arachnida</taxon>
        <taxon>Acari</taxon>
        <taxon>Parasitiformes</taxon>
        <taxon>Ixodida</taxon>
        <taxon>Ixodoidea</taxon>
        <taxon>Ixodidae</taxon>
        <taxon>Ixodinae</taxon>
        <taxon>Ixodes</taxon>
    </lineage>
</organism>
<comment type="caution">
    <text evidence="1">The sequence shown here is derived from an EMBL/GenBank/DDBJ whole genome shotgun (WGS) entry which is preliminary data.</text>
</comment>
<gene>
    <name evidence="1" type="ORF">HPB47_009862</name>
</gene>
<dbReference type="EMBL" id="JABSTQ010011302">
    <property type="protein sequence ID" value="KAG0412998.1"/>
    <property type="molecule type" value="Genomic_DNA"/>
</dbReference>
<evidence type="ECO:0000313" key="2">
    <source>
        <dbReference type="Proteomes" id="UP000805193"/>
    </source>
</evidence>
<proteinExistence type="predicted"/>
<accession>A0AC60P0Z6</accession>
<dbReference type="Proteomes" id="UP000805193">
    <property type="component" value="Unassembled WGS sequence"/>
</dbReference>